<dbReference type="AlphaFoldDB" id="A0A1G8IB32"/>
<keyword evidence="3" id="KW-1185">Reference proteome</keyword>
<dbReference type="Proteomes" id="UP000198656">
    <property type="component" value="Unassembled WGS sequence"/>
</dbReference>
<gene>
    <name evidence="2" type="ORF">SAMN05443529_12818</name>
</gene>
<dbReference type="RefSeq" id="WP_092335221.1">
    <property type="nucleotide sequence ID" value="NZ_FNCP01000028.1"/>
</dbReference>
<name>A0A1G8IB32_9FIRM</name>
<accession>A0A1G8IB32</accession>
<evidence type="ECO:0000313" key="2">
    <source>
        <dbReference type="EMBL" id="SDI15971.1"/>
    </source>
</evidence>
<dbReference type="Pfam" id="PF11300">
    <property type="entry name" value="DUF3102"/>
    <property type="match status" value="1"/>
</dbReference>
<feature type="coiled-coil region" evidence="1">
    <location>
        <begin position="177"/>
        <end position="211"/>
    </location>
</feature>
<dbReference type="STRING" id="1121419.SAMN05443529_12818"/>
<evidence type="ECO:0000256" key="1">
    <source>
        <dbReference type="SAM" id="Coils"/>
    </source>
</evidence>
<reference evidence="3" key="1">
    <citation type="submission" date="2016-10" db="EMBL/GenBank/DDBJ databases">
        <authorList>
            <person name="Varghese N."/>
            <person name="Submissions S."/>
        </authorList>
    </citation>
    <scope>NUCLEOTIDE SEQUENCE [LARGE SCALE GENOMIC DNA]</scope>
    <source>
        <strain evidence="3">DSM 8344</strain>
    </source>
</reference>
<keyword evidence="1" id="KW-0175">Coiled coil</keyword>
<dbReference type="OrthoDB" id="1690026at2"/>
<organism evidence="2 3">
    <name type="scientific">Desulfosporosinus hippei DSM 8344</name>
    <dbReference type="NCBI Taxonomy" id="1121419"/>
    <lineage>
        <taxon>Bacteria</taxon>
        <taxon>Bacillati</taxon>
        <taxon>Bacillota</taxon>
        <taxon>Clostridia</taxon>
        <taxon>Eubacteriales</taxon>
        <taxon>Desulfitobacteriaceae</taxon>
        <taxon>Desulfosporosinus</taxon>
    </lineage>
</organism>
<proteinExistence type="predicted"/>
<evidence type="ECO:0000313" key="3">
    <source>
        <dbReference type="Proteomes" id="UP000198656"/>
    </source>
</evidence>
<protein>
    <recommendedName>
        <fullName evidence="4">DUF3102 domain-containing protein</fullName>
    </recommendedName>
</protein>
<sequence>MMSNLITARTPFLIAAEINTIKQYVGIIFLQSTIEIGSRLKEARELLQYGEWSKWLEDSVSYSQKTAERMIRIFEEYGPKQLESSDAQSRATDTQAQDLPNLNFTQALILLGVPEEVRGEFIAELDIDNITTRELQKKVNDWKLAREERDQARQENIGLRKVVNEQANQITHLTEAYDNLMTKSEELSESNRALEQETGKRQAELEKVKDRASYKTVEKMSKRLTDVYNKAVANKVAFLYGNLEKTFQELMWEMKELAAKEPEAHRMFKKNVTDFLIKSLKENVDTENKQA</sequence>
<evidence type="ECO:0008006" key="4">
    <source>
        <dbReference type="Google" id="ProtNLM"/>
    </source>
</evidence>
<dbReference type="EMBL" id="FNCP01000028">
    <property type="protein sequence ID" value="SDI15971.1"/>
    <property type="molecule type" value="Genomic_DNA"/>
</dbReference>
<dbReference type="InterPro" id="IPR021451">
    <property type="entry name" value="DUF3102"/>
</dbReference>